<dbReference type="OrthoDB" id="9788916at2"/>
<dbReference type="Proteomes" id="UP000199149">
    <property type="component" value="Unassembled WGS sequence"/>
</dbReference>
<evidence type="ECO:0000259" key="1">
    <source>
        <dbReference type="PROSITE" id="PS51186"/>
    </source>
</evidence>
<dbReference type="PANTHER" id="PTHR43792">
    <property type="entry name" value="GNAT FAMILY, PUTATIVE (AFU_ORTHOLOGUE AFUA_3G00765)-RELATED-RELATED"/>
    <property type="match status" value="1"/>
</dbReference>
<protein>
    <submittedName>
        <fullName evidence="2">Protein N-acetyltransferase, RimJ/RimL family</fullName>
    </submittedName>
</protein>
<evidence type="ECO:0000313" key="2">
    <source>
        <dbReference type="EMBL" id="SFM92240.1"/>
    </source>
</evidence>
<proteinExistence type="predicted"/>
<dbReference type="Gene3D" id="3.40.630.30">
    <property type="match status" value="1"/>
</dbReference>
<name>A0A1I4UTX4_9FLAO</name>
<dbReference type="PANTHER" id="PTHR43792:SF1">
    <property type="entry name" value="N-ACETYLTRANSFERASE DOMAIN-CONTAINING PROTEIN"/>
    <property type="match status" value="1"/>
</dbReference>
<organism evidence="2 3">
    <name type="scientific">Algoriella xinjiangensis</name>
    <dbReference type="NCBI Taxonomy" id="684065"/>
    <lineage>
        <taxon>Bacteria</taxon>
        <taxon>Pseudomonadati</taxon>
        <taxon>Bacteroidota</taxon>
        <taxon>Flavobacteriia</taxon>
        <taxon>Flavobacteriales</taxon>
        <taxon>Weeksellaceae</taxon>
        <taxon>Algoriella</taxon>
    </lineage>
</organism>
<dbReference type="GO" id="GO:0016747">
    <property type="term" value="F:acyltransferase activity, transferring groups other than amino-acyl groups"/>
    <property type="evidence" value="ECO:0007669"/>
    <property type="project" value="InterPro"/>
</dbReference>
<keyword evidence="3" id="KW-1185">Reference proteome</keyword>
<dbReference type="SUPFAM" id="SSF55729">
    <property type="entry name" value="Acyl-CoA N-acyltransferases (Nat)"/>
    <property type="match status" value="1"/>
</dbReference>
<dbReference type="PROSITE" id="PS51186">
    <property type="entry name" value="GNAT"/>
    <property type="match status" value="1"/>
</dbReference>
<keyword evidence="2" id="KW-0808">Transferase</keyword>
<accession>A0A1I4UTX4</accession>
<dbReference type="InterPro" id="IPR016181">
    <property type="entry name" value="Acyl_CoA_acyltransferase"/>
</dbReference>
<evidence type="ECO:0000313" key="3">
    <source>
        <dbReference type="Proteomes" id="UP000199149"/>
    </source>
</evidence>
<dbReference type="InterPro" id="IPR000182">
    <property type="entry name" value="GNAT_dom"/>
</dbReference>
<sequence>MKVICETKSLVLREFFEIDAYELFQMNSDKELMKIVNEKPYQTEEEAQFFIQSMEKHYQEFGFGLWGVHEKKSGRFVGWGGLRATKFGPVVNIRLKRKFQNKGYGTEVINAIVDYAQVELKLDKLAAKANANQPETVKLLQKSKLKPSEENALVFKL</sequence>
<dbReference type="InterPro" id="IPR051531">
    <property type="entry name" value="N-acetyltransferase"/>
</dbReference>
<dbReference type="EMBL" id="FOUZ01000004">
    <property type="protein sequence ID" value="SFM92240.1"/>
    <property type="molecule type" value="Genomic_DNA"/>
</dbReference>
<dbReference type="RefSeq" id="WP_092907093.1">
    <property type="nucleotide sequence ID" value="NZ_FOUZ01000004.1"/>
</dbReference>
<dbReference type="Pfam" id="PF13302">
    <property type="entry name" value="Acetyltransf_3"/>
    <property type="match status" value="1"/>
</dbReference>
<dbReference type="AlphaFoldDB" id="A0A1I4UTX4"/>
<reference evidence="3" key="1">
    <citation type="submission" date="2016-10" db="EMBL/GenBank/DDBJ databases">
        <authorList>
            <person name="Varghese N."/>
            <person name="Submissions S."/>
        </authorList>
    </citation>
    <scope>NUCLEOTIDE SEQUENCE [LARGE SCALE GENOMIC DNA]</scope>
    <source>
        <strain evidence="3">XJ109</strain>
    </source>
</reference>
<feature type="domain" description="N-acetyltransferase" evidence="1">
    <location>
        <begin position="10"/>
        <end position="157"/>
    </location>
</feature>
<dbReference type="STRING" id="684065.SAMN05421738_104109"/>
<gene>
    <name evidence="2" type="ORF">SAMN05421738_104109</name>
</gene>